<feature type="signal peptide" evidence="1">
    <location>
        <begin position="1"/>
        <end position="24"/>
    </location>
</feature>
<sequence length="176" mass="19660">MITGVCLRLIVIAVGLLTVAQAHARGVYQEPAAFIDEVFAGDPPVPKALWISGKAREGAERILGHPPPSLRVRYWQREKRTAWILEEIGKEQPITAGIVVDNGQIERVKVLVFRESRGWEVRYPFFTDQFKGTRLGADAALDRSIDGITGATLSVRALKKLVRLALFYHQWVSTDP</sequence>
<dbReference type="AlphaFoldDB" id="A0A5C7ER19"/>
<dbReference type="InterPro" id="IPR007329">
    <property type="entry name" value="FMN-bd"/>
</dbReference>
<dbReference type="Proteomes" id="UP000321201">
    <property type="component" value="Unassembled WGS sequence"/>
</dbReference>
<dbReference type="OrthoDB" id="9778782at2"/>
<evidence type="ECO:0000313" key="3">
    <source>
        <dbReference type="EMBL" id="TXF09957.1"/>
    </source>
</evidence>
<dbReference type="EMBL" id="VPFL01000041">
    <property type="protein sequence ID" value="TXF09957.1"/>
    <property type="molecule type" value="Genomic_DNA"/>
</dbReference>
<feature type="chain" id="PRO_5022701986" evidence="1">
    <location>
        <begin position="25"/>
        <end position="176"/>
    </location>
</feature>
<reference evidence="3 4" key="1">
    <citation type="submission" date="2019-08" db="EMBL/GenBank/DDBJ databases">
        <title>Pelomicrobium methylotrophicum gen. nov., sp. nov. a moderately thermophilic, facultatively anaerobic, lithoautotrophic and methylotrophic bacterium isolated from a terrestrial mud volcano.</title>
        <authorList>
            <person name="Slobodkina G.B."/>
            <person name="Merkel A.Y."/>
            <person name="Slobodkin A.I."/>
        </authorList>
    </citation>
    <scope>NUCLEOTIDE SEQUENCE [LARGE SCALE GENOMIC DNA]</scope>
    <source>
        <strain evidence="3 4">SM250</strain>
    </source>
</reference>
<organism evidence="3 4">
    <name type="scientific">Pelomicrobium methylotrophicum</name>
    <dbReference type="NCBI Taxonomy" id="2602750"/>
    <lineage>
        <taxon>Bacteria</taxon>
        <taxon>Pseudomonadati</taxon>
        <taxon>Pseudomonadota</taxon>
        <taxon>Hydrogenophilia</taxon>
        <taxon>Hydrogenophilia incertae sedis</taxon>
        <taxon>Pelomicrobium</taxon>
    </lineage>
</organism>
<keyword evidence="4" id="KW-1185">Reference proteome</keyword>
<evidence type="ECO:0000313" key="4">
    <source>
        <dbReference type="Proteomes" id="UP000321201"/>
    </source>
</evidence>
<dbReference type="InParanoid" id="A0A5C7ER19"/>
<dbReference type="RefSeq" id="WP_147801219.1">
    <property type="nucleotide sequence ID" value="NZ_VPFL01000041.1"/>
</dbReference>
<evidence type="ECO:0000259" key="2">
    <source>
        <dbReference type="SMART" id="SM00900"/>
    </source>
</evidence>
<evidence type="ECO:0000256" key="1">
    <source>
        <dbReference type="SAM" id="SignalP"/>
    </source>
</evidence>
<dbReference type="GO" id="GO:0010181">
    <property type="term" value="F:FMN binding"/>
    <property type="evidence" value="ECO:0007669"/>
    <property type="project" value="InterPro"/>
</dbReference>
<gene>
    <name evidence="3" type="ORF">FR698_16155</name>
</gene>
<dbReference type="SMART" id="SM00900">
    <property type="entry name" value="FMN_bind"/>
    <property type="match status" value="1"/>
</dbReference>
<dbReference type="Pfam" id="PF04205">
    <property type="entry name" value="FMN_bind"/>
    <property type="match status" value="1"/>
</dbReference>
<dbReference type="GO" id="GO:0016020">
    <property type="term" value="C:membrane"/>
    <property type="evidence" value="ECO:0007669"/>
    <property type="project" value="InterPro"/>
</dbReference>
<accession>A0A5C7ER19</accession>
<protein>
    <submittedName>
        <fullName evidence="3">FMN-binding protein</fullName>
    </submittedName>
</protein>
<keyword evidence="1" id="KW-0732">Signal</keyword>
<comment type="caution">
    <text evidence="3">The sequence shown here is derived from an EMBL/GenBank/DDBJ whole genome shotgun (WGS) entry which is preliminary data.</text>
</comment>
<name>A0A5C7ER19_9PROT</name>
<proteinExistence type="predicted"/>
<feature type="domain" description="FMN-binding" evidence="2">
    <location>
        <begin position="89"/>
        <end position="169"/>
    </location>
</feature>